<protein>
    <submittedName>
        <fullName evidence="1">Hemolytic protein HlpA</fullName>
    </submittedName>
</protein>
<dbReference type="Proteomes" id="UP000425960">
    <property type="component" value="Chromosome"/>
</dbReference>
<evidence type="ECO:0000313" key="1">
    <source>
        <dbReference type="EMBL" id="BBO79510.1"/>
    </source>
</evidence>
<dbReference type="EMBL" id="AP021876">
    <property type="protein sequence ID" value="BBO79510.1"/>
    <property type="molecule type" value="Genomic_DNA"/>
</dbReference>
<evidence type="ECO:0000313" key="2">
    <source>
        <dbReference type="Proteomes" id="UP000425960"/>
    </source>
</evidence>
<proteinExistence type="predicted"/>
<dbReference type="SUPFAM" id="SSF53448">
    <property type="entry name" value="Nucleotide-diphospho-sugar transferases"/>
    <property type="match status" value="1"/>
</dbReference>
<dbReference type="Gene3D" id="3.90.550.10">
    <property type="entry name" value="Spore Coat Polysaccharide Biosynthesis Protein SpsA, Chain A"/>
    <property type="match status" value="1"/>
</dbReference>
<accession>A0A5K7ZM41</accession>
<reference evidence="1 2" key="1">
    <citation type="submission" date="2019-11" db="EMBL/GenBank/DDBJ databases">
        <title>Comparative genomics of hydrocarbon-degrading Desulfosarcina strains.</title>
        <authorList>
            <person name="Watanabe M."/>
            <person name="Kojima H."/>
            <person name="Fukui M."/>
        </authorList>
    </citation>
    <scope>NUCLEOTIDE SEQUENCE [LARGE SCALE GENOMIC DNA]</scope>
    <source>
        <strain evidence="1 2">28bB2T</strain>
    </source>
</reference>
<organism evidence="1 2">
    <name type="scientific">Desulfosarcina ovata subsp. sediminis</name>
    <dbReference type="NCBI Taxonomy" id="885957"/>
    <lineage>
        <taxon>Bacteria</taxon>
        <taxon>Pseudomonadati</taxon>
        <taxon>Thermodesulfobacteriota</taxon>
        <taxon>Desulfobacteria</taxon>
        <taxon>Desulfobacterales</taxon>
        <taxon>Desulfosarcinaceae</taxon>
        <taxon>Desulfosarcina</taxon>
    </lineage>
</organism>
<dbReference type="AlphaFoldDB" id="A0A5K7ZM41"/>
<dbReference type="KEGG" id="dov:DSCO28_00760"/>
<sequence>MDTTARVFEAIRQAKPPRLYVSADGPREEREGEADRVAKVREIATAVNWPCEVKTLFSEKNIGCKYAVSRGITWFFEQEEQGIILEDDCLPSLSFFWFCQQLLEVYRDDQVVMHIGGYKPKHIPSDEYSISFTRATHVWGWATWRDRWERYSVDPPIDQMTLLKLMDYEYFFRSGKTKKRVNLLKSLFEGQIDTWDYQWNFCVRTHSGLAIRPCVNLVENIGHGHLEATHTAKSIAKQPASELDVYNLRLPPWILPNRKLEGQFERKL</sequence>
<gene>
    <name evidence="1" type="ORF">DSCO28_00760</name>
</gene>
<dbReference type="InterPro" id="IPR029044">
    <property type="entry name" value="Nucleotide-diphossugar_trans"/>
</dbReference>
<name>A0A5K7ZM41_9BACT</name>